<dbReference type="PROSITE" id="PS01284">
    <property type="entry name" value="TNASE_2"/>
    <property type="match status" value="1"/>
</dbReference>
<sequence length="253" mass="27648">MNKQSLSVTAIIGFLMMVLLLAGCGAATETGNANRIDAKVIKVVDSDTIKVKMGNTEETVRMLLIDGPETVHPSKPVQPFGPEASDFAKKTLSNQTVQLELDVSERDKYGRLLAYVWIDDRMFNEMALERGLVRVAYVYAPNVKYVDQFRNIQKKAQQQGIGIWSIENYVQDDGFHPEEAEASSGAPASGEAAAEEDVPAAACANPTIKGNINAKGDKIYHVPGNRSYEQTKAEEMFCTEAEAVAAGFRKPKS</sequence>
<keyword evidence="7" id="KW-1185">Reference proteome</keyword>
<dbReference type="Gene3D" id="2.40.50.90">
    <property type="match status" value="1"/>
</dbReference>
<dbReference type="PANTHER" id="PTHR12302:SF3">
    <property type="entry name" value="SERINE_THREONINE-PROTEIN KINASE 31"/>
    <property type="match status" value="1"/>
</dbReference>
<dbReference type="PROSITE" id="PS51257">
    <property type="entry name" value="PROKAR_LIPOPROTEIN"/>
    <property type="match status" value="1"/>
</dbReference>
<keyword evidence="3 6" id="KW-0378">Hydrolase</keyword>
<keyword evidence="1" id="KW-0540">Nuclease</keyword>
<reference evidence="6 7" key="1">
    <citation type="submission" date="2020-08" db="EMBL/GenBank/DDBJ databases">
        <title>Genomic Encyclopedia of Type Strains, Phase III (KMG-III): the genomes of soil and plant-associated and newly described type strains.</title>
        <authorList>
            <person name="Whitman W."/>
        </authorList>
    </citation>
    <scope>NUCLEOTIDE SEQUENCE [LARGE SCALE GENOMIC DNA]</scope>
    <source>
        <strain evidence="6 7">CECT 5862</strain>
    </source>
</reference>
<dbReference type="InterPro" id="IPR002071">
    <property type="entry name" value="Thermonucl_AS"/>
</dbReference>
<dbReference type="PANTHER" id="PTHR12302">
    <property type="entry name" value="EBNA2 BINDING PROTEIN P100"/>
    <property type="match status" value="1"/>
</dbReference>
<dbReference type="PROSITE" id="PS50830">
    <property type="entry name" value="TNASE_3"/>
    <property type="match status" value="1"/>
</dbReference>
<feature type="domain" description="TNase-like" evidence="5">
    <location>
        <begin position="34"/>
        <end position="166"/>
    </location>
</feature>
<keyword evidence="2" id="KW-0255">Endonuclease</keyword>
<evidence type="ECO:0000313" key="6">
    <source>
        <dbReference type="EMBL" id="MBB3109616.1"/>
    </source>
</evidence>
<accession>A0A7W5FLW7</accession>
<evidence type="ECO:0000256" key="2">
    <source>
        <dbReference type="ARBA" id="ARBA00022759"/>
    </source>
</evidence>
<dbReference type="SUPFAM" id="SSF50199">
    <property type="entry name" value="Staphylococcal nuclease"/>
    <property type="match status" value="1"/>
</dbReference>
<dbReference type="GO" id="GO:0003676">
    <property type="term" value="F:nucleic acid binding"/>
    <property type="evidence" value="ECO:0007669"/>
    <property type="project" value="InterPro"/>
</dbReference>
<feature type="region of interest" description="Disordered" evidence="4">
    <location>
        <begin position="177"/>
        <end position="199"/>
    </location>
</feature>
<evidence type="ECO:0000256" key="4">
    <source>
        <dbReference type="SAM" id="MobiDB-lite"/>
    </source>
</evidence>
<feature type="compositionally biased region" description="Low complexity" evidence="4">
    <location>
        <begin position="182"/>
        <end position="192"/>
    </location>
</feature>
<dbReference type="EC" id="3.1.31.1" evidence="6"/>
<protein>
    <submittedName>
        <fullName evidence="6">Micrococcal nuclease</fullName>
        <ecNumber evidence="6">3.1.31.1</ecNumber>
    </submittedName>
</protein>
<evidence type="ECO:0000256" key="1">
    <source>
        <dbReference type="ARBA" id="ARBA00022722"/>
    </source>
</evidence>
<dbReference type="Proteomes" id="UP000570361">
    <property type="component" value="Unassembled WGS sequence"/>
</dbReference>
<name>A0A7W5FLW7_9BACL</name>
<dbReference type="AlphaFoldDB" id="A0A7W5FLW7"/>
<dbReference type="CDD" id="cd00175">
    <property type="entry name" value="SNc"/>
    <property type="match status" value="1"/>
</dbReference>
<dbReference type="InterPro" id="IPR016071">
    <property type="entry name" value="Staphylococal_nuclease_OB-fold"/>
</dbReference>
<dbReference type="InterPro" id="IPR035437">
    <property type="entry name" value="SNase_OB-fold_sf"/>
</dbReference>
<proteinExistence type="predicted"/>
<organism evidence="6 7">
    <name type="scientific">Paenibacillus phyllosphaerae</name>
    <dbReference type="NCBI Taxonomy" id="274593"/>
    <lineage>
        <taxon>Bacteria</taxon>
        <taxon>Bacillati</taxon>
        <taxon>Bacillota</taxon>
        <taxon>Bacilli</taxon>
        <taxon>Bacillales</taxon>
        <taxon>Paenibacillaceae</taxon>
        <taxon>Paenibacillus</taxon>
    </lineage>
</organism>
<dbReference type="SMART" id="SM00318">
    <property type="entry name" value="SNc"/>
    <property type="match status" value="1"/>
</dbReference>
<dbReference type="EMBL" id="JACHXK010000003">
    <property type="protein sequence ID" value="MBB3109616.1"/>
    <property type="molecule type" value="Genomic_DNA"/>
</dbReference>
<dbReference type="GO" id="GO:1990599">
    <property type="term" value="F:3' overhang single-stranded DNA endodeoxyribonuclease activity"/>
    <property type="evidence" value="ECO:0007669"/>
    <property type="project" value="UniProtKB-EC"/>
</dbReference>
<evidence type="ECO:0000313" key="7">
    <source>
        <dbReference type="Proteomes" id="UP000570361"/>
    </source>
</evidence>
<evidence type="ECO:0000256" key="3">
    <source>
        <dbReference type="ARBA" id="ARBA00022801"/>
    </source>
</evidence>
<gene>
    <name evidence="6" type="ORF">FHS18_001679</name>
</gene>
<dbReference type="Pfam" id="PF00565">
    <property type="entry name" value="SNase"/>
    <property type="match status" value="1"/>
</dbReference>
<comment type="caution">
    <text evidence="6">The sequence shown here is derived from an EMBL/GenBank/DDBJ whole genome shotgun (WGS) entry which is preliminary data.</text>
</comment>
<evidence type="ECO:0000259" key="5">
    <source>
        <dbReference type="PROSITE" id="PS50830"/>
    </source>
</evidence>
<dbReference type="RefSeq" id="WP_183598907.1">
    <property type="nucleotide sequence ID" value="NZ_JACHXK010000003.1"/>
</dbReference>